<keyword evidence="8" id="KW-1185">Reference proteome</keyword>
<dbReference type="PANTHER" id="PTHR21716:SF64">
    <property type="entry name" value="AI-2 TRANSPORT PROTEIN TQSA"/>
    <property type="match status" value="1"/>
</dbReference>
<proteinExistence type="inferred from homology"/>
<feature type="transmembrane region" description="Helical" evidence="6">
    <location>
        <begin position="193"/>
        <end position="215"/>
    </location>
</feature>
<dbReference type="EMBL" id="AP012273">
    <property type="protein sequence ID" value="BAO44224.1"/>
    <property type="molecule type" value="Genomic_DNA"/>
</dbReference>
<organism evidence="7 8">
    <name type="scientific">Thiolapillus brandeum</name>
    <dbReference type="NCBI Taxonomy" id="1076588"/>
    <lineage>
        <taxon>Bacteria</taxon>
        <taxon>Pseudomonadati</taxon>
        <taxon>Pseudomonadota</taxon>
        <taxon>Gammaproteobacteria</taxon>
        <taxon>Chromatiales</taxon>
        <taxon>Sedimenticolaceae</taxon>
        <taxon>Thiolapillus</taxon>
    </lineage>
</organism>
<dbReference type="GO" id="GO:0016020">
    <property type="term" value="C:membrane"/>
    <property type="evidence" value="ECO:0007669"/>
    <property type="project" value="UniProtKB-SubCell"/>
</dbReference>
<accession>A0A7U6GIF1</accession>
<sequence length="345" mass="37424">MSLTLIATILTGAAILTLLVIGKSLLIPFAIAVMVWYVIEAVAAHFRRISIGGMHPFERFSLVPALVVVILLLGGVVQMIGGTVEQVSIAAPSYEDNINKILAHFSSITGMETGPSLQHWLSGLNLGKIISSIAGAIMAMAGNAGLVAIYVAFLLLEERYFSIKLRIMFPNRERRQKVEKMLQDIQIQIRQYLYVKTLVSALTGIISYAILVWVGVDYAPFWALLIFLLNFIPTIGSMIAVLLPTALSLVQFDTFTPFITLLVSLGSVQMIIGNVLEPRVMGASLNLSPLVVILALSLWGQIWGVTGMFLSVPITVISMIILGSFPATRAVAVAMSENGRLRPVS</sequence>
<dbReference type="Proteomes" id="UP000031631">
    <property type="component" value="Chromosome"/>
</dbReference>
<dbReference type="AlphaFoldDB" id="A0A7U6GIF1"/>
<dbReference type="GO" id="GO:0055085">
    <property type="term" value="P:transmembrane transport"/>
    <property type="evidence" value="ECO:0007669"/>
    <property type="project" value="TreeGrafter"/>
</dbReference>
<feature type="transmembrane region" description="Helical" evidence="6">
    <location>
        <begin position="60"/>
        <end position="80"/>
    </location>
</feature>
<dbReference type="OrthoDB" id="9799225at2"/>
<gene>
    <name evidence="7" type="ORF">TBH_C1299</name>
</gene>
<dbReference type="PANTHER" id="PTHR21716">
    <property type="entry name" value="TRANSMEMBRANE PROTEIN"/>
    <property type="match status" value="1"/>
</dbReference>
<comment type="similarity">
    <text evidence="2">Belongs to the autoinducer-2 exporter (AI-2E) (TC 2.A.86) family.</text>
</comment>
<dbReference type="RefSeq" id="WP_052469943.1">
    <property type="nucleotide sequence ID" value="NZ_AP012273.1"/>
</dbReference>
<evidence type="ECO:0000256" key="2">
    <source>
        <dbReference type="ARBA" id="ARBA00009773"/>
    </source>
</evidence>
<evidence type="ECO:0000256" key="4">
    <source>
        <dbReference type="ARBA" id="ARBA00022989"/>
    </source>
</evidence>
<evidence type="ECO:0000313" key="7">
    <source>
        <dbReference type="EMBL" id="BAO44224.1"/>
    </source>
</evidence>
<feature type="transmembrane region" description="Helical" evidence="6">
    <location>
        <begin position="255"/>
        <end position="276"/>
    </location>
</feature>
<keyword evidence="4 6" id="KW-1133">Transmembrane helix</keyword>
<evidence type="ECO:0000256" key="5">
    <source>
        <dbReference type="ARBA" id="ARBA00023136"/>
    </source>
</evidence>
<evidence type="ECO:0008006" key="9">
    <source>
        <dbReference type="Google" id="ProtNLM"/>
    </source>
</evidence>
<keyword evidence="3 6" id="KW-0812">Transmembrane</keyword>
<feature type="transmembrane region" description="Helical" evidence="6">
    <location>
        <begin position="6"/>
        <end position="39"/>
    </location>
</feature>
<dbReference type="KEGG" id="tbn:TBH_C1299"/>
<evidence type="ECO:0000256" key="1">
    <source>
        <dbReference type="ARBA" id="ARBA00004141"/>
    </source>
</evidence>
<protein>
    <recommendedName>
        <fullName evidence="9">AI-2E family transporter</fullName>
    </recommendedName>
</protein>
<dbReference type="InterPro" id="IPR002549">
    <property type="entry name" value="AI-2E-like"/>
</dbReference>
<feature type="transmembrane region" description="Helical" evidence="6">
    <location>
        <begin position="129"/>
        <end position="156"/>
    </location>
</feature>
<name>A0A7U6GIF1_9GAMM</name>
<evidence type="ECO:0000256" key="6">
    <source>
        <dbReference type="SAM" id="Phobius"/>
    </source>
</evidence>
<reference evidence="7 8" key="1">
    <citation type="journal article" date="2014" name="PLoS ONE">
        <title>Physiological and genomic features of a novel sulfur-oxidizing gammaproteobacterium belonging to a previously uncultivated symbiotic lineage isolated from a hydrothermal vent.</title>
        <authorList>
            <person name="Nunoura T."/>
            <person name="Takaki Y."/>
            <person name="Kazama H."/>
            <person name="Kakuta J."/>
            <person name="Shimamura S."/>
            <person name="Makita H."/>
            <person name="Hirai M."/>
            <person name="Miyazaki M."/>
            <person name="Takai K."/>
        </authorList>
    </citation>
    <scope>NUCLEOTIDE SEQUENCE [LARGE SCALE GENOMIC DNA]</scope>
    <source>
        <strain evidence="7 8">Hiromi1</strain>
    </source>
</reference>
<feature type="transmembrane region" description="Helical" evidence="6">
    <location>
        <begin position="221"/>
        <end position="243"/>
    </location>
</feature>
<evidence type="ECO:0000313" key="8">
    <source>
        <dbReference type="Proteomes" id="UP000031631"/>
    </source>
</evidence>
<dbReference type="Pfam" id="PF01594">
    <property type="entry name" value="AI-2E_transport"/>
    <property type="match status" value="1"/>
</dbReference>
<evidence type="ECO:0000256" key="3">
    <source>
        <dbReference type="ARBA" id="ARBA00022692"/>
    </source>
</evidence>
<feature type="transmembrane region" description="Helical" evidence="6">
    <location>
        <begin position="296"/>
        <end position="322"/>
    </location>
</feature>
<comment type="subcellular location">
    <subcellularLocation>
        <location evidence="1">Membrane</location>
        <topology evidence="1">Multi-pass membrane protein</topology>
    </subcellularLocation>
</comment>
<keyword evidence="5 6" id="KW-0472">Membrane</keyword>